<proteinExistence type="predicted"/>
<reference evidence="1 2" key="1">
    <citation type="journal article" date="2018" name="J. Allergy Clin. Immunol.">
        <title>High-quality assembly of Dermatophagoides pteronyssinus genome and transcriptome reveals a wide range of novel allergens.</title>
        <authorList>
            <person name="Liu X.Y."/>
            <person name="Yang K.Y."/>
            <person name="Wang M.Q."/>
            <person name="Kwok J.S."/>
            <person name="Zeng X."/>
            <person name="Yang Z."/>
            <person name="Xiao X.J."/>
            <person name="Lau C.P."/>
            <person name="Li Y."/>
            <person name="Huang Z.M."/>
            <person name="Ba J.G."/>
            <person name="Yim A.K."/>
            <person name="Ouyang C.Y."/>
            <person name="Ngai S.M."/>
            <person name="Chan T.F."/>
            <person name="Leung E.L."/>
            <person name="Liu L."/>
            <person name="Liu Z.G."/>
            <person name="Tsui S.K."/>
        </authorList>
    </citation>
    <scope>NUCLEOTIDE SEQUENCE [LARGE SCALE GENOMIC DNA]</scope>
    <source>
        <strain evidence="1">Derp</strain>
    </source>
</reference>
<protein>
    <submittedName>
        <fullName evidence="1">Uncharacterized protein</fullName>
    </submittedName>
</protein>
<name>A0ABQ8J7Y9_DERPT</name>
<keyword evidence="2" id="KW-1185">Reference proteome</keyword>
<dbReference type="Proteomes" id="UP000887458">
    <property type="component" value="Unassembled WGS sequence"/>
</dbReference>
<organism evidence="1 2">
    <name type="scientific">Dermatophagoides pteronyssinus</name>
    <name type="common">European house dust mite</name>
    <dbReference type="NCBI Taxonomy" id="6956"/>
    <lineage>
        <taxon>Eukaryota</taxon>
        <taxon>Metazoa</taxon>
        <taxon>Ecdysozoa</taxon>
        <taxon>Arthropoda</taxon>
        <taxon>Chelicerata</taxon>
        <taxon>Arachnida</taxon>
        <taxon>Acari</taxon>
        <taxon>Acariformes</taxon>
        <taxon>Sarcoptiformes</taxon>
        <taxon>Astigmata</taxon>
        <taxon>Psoroptidia</taxon>
        <taxon>Analgoidea</taxon>
        <taxon>Pyroglyphidae</taxon>
        <taxon>Dermatophagoidinae</taxon>
        <taxon>Dermatophagoides</taxon>
    </lineage>
</organism>
<reference evidence="1 2" key="2">
    <citation type="journal article" date="2022" name="Mol. Biol. Evol.">
        <title>Comparative Genomics Reveals Insights into the Divergent Evolution of Astigmatic Mites and Household Pest Adaptations.</title>
        <authorList>
            <person name="Xiong Q."/>
            <person name="Wan A.T."/>
            <person name="Liu X."/>
            <person name="Fung C.S."/>
            <person name="Xiao X."/>
            <person name="Malainual N."/>
            <person name="Hou J."/>
            <person name="Wang L."/>
            <person name="Wang M."/>
            <person name="Yang K.Y."/>
            <person name="Cui Y."/>
            <person name="Leung E.L."/>
            <person name="Nong W."/>
            <person name="Shin S.K."/>
            <person name="Au S.W."/>
            <person name="Jeong K.Y."/>
            <person name="Chew F.T."/>
            <person name="Hui J.H."/>
            <person name="Leung T.F."/>
            <person name="Tungtrongchitr A."/>
            <person name="Zhong N."/>
            <person name="Liu Z."/>
            <person name="Tsui S.K."/>
        </authorList>
    </citation>
    <scope>NUCLEOTIDE SEQUENCE [LARGE SCALE GENOMIC DNA]</scope>
    <source>
        <strain evidence="1">Derp</strain>
    </source>
</reference>
<comment type="caution">
    <text evidence="1">The sequence shown here is derived from an EMBL/GenBank/DDBJ whole genome shotgun (WGS) entry which is preliminary data.</text>
</comment>
<dbReference type="EMBL" id="NJHN03000063">
    <property type="protein sequence ID" value="KAH9418482.1"/>
    <property type="molecule type" value="Genomic_DNA"/>
</dbReference>
<evidence type="ECO:0000313" key="1">
    <source>
        <dbReference type="EMBL" id="KAH9418482.1"/>
    </source>
</evidence>
<sequence>MQFNECAVILFCKNQPPTYDGNASPEKNDWNLCFCSALARENPAIPNIIQSFSFHNIDSISNEKIKIFFCIESKMGKNSCHSSYACKKFYSFHSSILEMTMTRDSFNFFNPIPYYLYTSIYYGN</sequence>
<gene>
    <name evidence="1" type="ORF">DERP_011344</name>
</gene>
<accession>A0ABQ8J7Y9</accession>
<evidence type="ECO:0000313" key="2">
    <source>
        <dbReference type="Proteomes" id="UP000887458"/>
    </source>
</evidence>